<evidence type="ECO:0000313" key="2">
    <source>
        <dbReference type="EMBL" id="KAE8235991.1"/>
    </source>
</evidence>
<dbReference type="AlphaFoldDB" id="A0A8T8SAC1"/>
<dbReference type="Proteomes" id="UP000077521">
    <property type="component" value="Unassembled WGS sequence"/>
</dbReference>
<gene>
    <name evidence="2" type="ORF">A4X13_0g9306</name>
</gene>
<name>A0A8T8SAC1_9BASI</name>
<organism evidence="2 3">
    <name type="scientific">Tilletia indica</name>
    <dbReference type="NCBI Taxonomy" id="43049"/>
    <lineage>
        <taxon>Eukaryota</taxon>
        <taxon>Fungi</taxon>
        <taxon>Dikarya</taxon>
        <taxon>Basidiomycota</taxon>
        <taxon>Ustilaginomycotina</taxon>
        <taxon>Exobasidiomycetes</taxon>
        <taxon>Tilletiales</taxon>
        <taxon>Tilletiaceae</taxon>
        <taxon>Tilletia</taxon>
    </lineage>
</organism>
<evidence type="ECO:0000256" key="1">
    <source>
        <dbReference type="SAM" id="MobiDB-lite"/>
    </source>
</evidence>
<reference evidence="2" key="1">
    <citation type="submission" date="2016-04" db="EMBL/GenBank/DDBJ databases">
        <authorList>
            <person name="Nguyen H.D."/>
            <person name="Samba Siva P."/>
            <person name="Cullis J."/>
            <person name="Levesque C.A."/>
            <person name="Hambleton S."/>
        </authorList>
    </citation>
    <scope>NUCLEOTIDE SEQUENCE</scope>
    <source>
        <strain evidence="2">DAOMC 236416</strain>
    </source>
</reference>
<feature type="compositionally biased region" description="Low complexity" evidence="1">
    <location>
        <begin position="1"/>
        <end position="17"/>
    </location>
</feature>
<reference evidence="2" key="2">
    <citation type="journal article" date="2019" name="IMA Fungus">
        <title>Genome sequencing and comparison of five Tilletia species to identify candidate genes for the detection of regulated species infecting wheat.</title>
        <authorList>
            <person name="Nguyen H.D.T."/>
            <person name="Sultana T."/>
            <person name="Kesanakurti P."/>
            <person name="Hambleton S."/>
        </authorList>
    </citation>
    <scope>NUCLEOTIDE SEQUENCE</scope>
    <source>
        <strain evidence="2">DAOMC 236416</strain>
    </source>
</reference>
<proteinExistence type="predicted"/>
<feature type="compositionally biased region" description="Polar residues" evidence="1">
    <location>
        <begin position="29"/>
        <end position="46"/>
    </location>
</feature>
<sequence length="304" mass="33616">MPIATQQQGSPLLSGSQDTRLRSADQRNSRQISSFHSSGQQQPQAQRTHRRMHATTQQAIRYVRRGSYNTNRAQSRLNHLRGRYSDLQVMLPAPGYFQTFPSEFHTSGLWRLEYDHAQELTGVLREGLGDMLEARSGPDGLPGAKALHQANAFSAAPLFKKLVLSDNPALGFRVIDGGRTIRGWVFISDLVEEEELQAGELAKLMHSVGVFCEEIRLSNVNLLASHLAFSPFQRVLELDHTAIEDSMILSALERATCISPKAQSLPATAGSAIAKETTSLLVEVCRSYKGETTLSTSLRKKKTT</sequence>
<comment type="caution">
    <text evidence="2">The sequence shown here is derived from an EMBL/GenBank/DDBJ whole genome shotgun (WGS) entry which is preliminary data.</text>
</comment>
<feature type="region of interest" description="Disordered" evidence="1">
    <location>
        <begin position="1"/>
        <end position="55"/>
    </location>
</feature>
<protein>
    <submittedName>
        <fullName evidence="2">Uncharacterized protein</fullName>
    </submittedName>
</protein>
<accession>A0A8T8SAC1</accession>
<evidence type="ECO:0000313" key="3">
    <source>
        <dbReference type="Proteomes" id="UP000077521"/>
    </source>
</evidence>
<keyword evidence="3" id="KW-1185">Reference proteome</keyword>
<feature type="compositionally biased region" description="Basic and acidic residues" evidence="1">
    <location>
        <begin position="19"/>
        <end position="28"/>
    </location>
</feature>
<dbReference type="EMBL" id="LWDF02002458">
    <property type="protein sequence ID" value="KAE8235991.1"/>
    <property type="molecule type" value="Genomic_DNA"/>
</dbReference>